<dbReference type="Proteomes" id="UP000482634">
    <property type="component" value="Unassembled WGS sequence"/>
</dbReference>
<accession>A0A6M0CPY7</accession>
<name>A0A6B3NYJ7_9PSED</name>
<accession>A0A6B3NYJ7</accession>
<dbReference type="AlphaFoldDB" id="A0A6B3NYJ7"/>
<dbReference type="PANTHER" id="PTHR39327:SF1">
    <property type="entry name" value="BLR5470 PROTEIN"/>
    <property type="match status" value="1"/>
</dbReference>
<evidence type="ECO:0000313" key="3">
    <source>
        <dbReference type="Proteomes" id="UP000480410"/>
    </source>
</evidence>
<evidence type="ECO:0000313" key="1">
    <source>
        <dbReference type="EMBL" id="NER59596.1"/>
    </source>
</evidence>
<protein>
    <recommendedName>
        <fullName evidence="5">Transglutaminase-like cysteine peptidase</fullName>
    </recommendedName>
</protein>
<evidence type="ECO:0008006" key="5">
    <source>
        <dbReference type="Google" id="ProtNLM"/>
    </source>
</evidence>
<evidence type="ECO:0000313" key="2">
    <source>
        <dbReference type="EMBL" id="NER65348.1"/>
    </source>
</evidence>
<evidence type="ECO:0000313" key="4">
    <source>
        <dbReference type="Proteomes" id="UP000482634"/>
    </source>
</evidence>
<dbReference type="Gene3D" id="3.10.620.30">
    <property type="match status" value="1"/>
</dbReference>
<dbReference type="PANTHER" id="PTHR39327">
    <property type="match status" value="1"/>
</dbReference>
<dbReference type="Pfam" id="PF06035">
    <property type="entry name" value="Peptidase_C93"/>
    <property type="match status" value="1"/>
</dbReference>
<dbReference type="EMBL" id="JAAHBV010000095">
    <property type="protein sequence ID" value="NER59596.1"/>
    <property type="molecule type" value="Genomic_DNA"/>
</dbReference>
<dbReference type="InterPro" id="IPR010319">
    <property type="entry name" value="Transglutaminase-like_Cys_pept"/>
</dbReference>
<reference evidence="3 4" key="1">
    <citation type="submission" date="2020-02" db="EMBL/GenBank/DDBJ databases">
        <title>Broccoli isolated Pseudomonas sp.</title>
        <authorList>
            <person name="Fujikawa T."/>
            <person name="Sawada H."/>
        </authorList>
    </citation>
    <scope>NUCLEOTIDE SEQUENCE [LARGE SCALE GENOMIC DNA]</scope>
    <source>
        <strain evidence="2 4">MAFF212427</strain>
        <strain evidence="1 3">MAFF212428</strain>
    </source>
</reference>
<dbReference type="Proteomes" id="UP000480410">
    <property type="component" value="Unassembled WGS sequence"/>
</dbReference>
<dbReference type="NCBIfam" id="NF045674">
    <property type="entry name" value="CystProtLapG"/>
    <property type="match status" value="1"/>
</dbReference>
<sequence>MRVAGGPLAYASTIVNEVAALGKLAAVRHCLLPAQPAPSRFHVLHGPPALAIRWAFPLTLRRAGLALLLGCVLLGNLRAEWDFSQISRKAQALYGPLGAGQQRIDAWQQLLATSRQLDETQQLQVVNQFFNSQLRYVEDLDLWREVDYWATPIQSLIKGAGDCEDYAIAKYFSLRRLGIASEKLRITYVKALRQNRAHMVLTYYSTPEAMPLVLDSLIDSIEPASQRSDLLPVYAFNGEGMWLTGAGGNRKVGDSKRLSRWQDLLKKMQAEGFPAEPVN</sequence>
<dbReference type="InterPro" id="IPR038765">
    <property type="entry name" value="Papain-like_cys_pep_sf"/>
</dbReference>
<comment type="caution">
    <text evidence="2">The sequence shown here is derived from an EMBL/GenBank/DDBJ whole genome shotgun (WGS) entry which is preliminary data.</text>
</comment>
<dbReference type="SUPFAM" id="SSF54001">
    <property type="entry name" value="Cysteine proteinases"/>
    <property type="match status" value="1"/>
</dbReference>
<keyword evidence="4" id="KW-1185">Reference proteome</keyword>
<organism evidence="2 4">
    <name type="scientific">Pseudomonas brassicae</name>
    <dbReference type="NCBI Taxonomy" id="2708063"/>
    <lineage>
        <taxon>Bacteria</taxon>
        <taxon>Pseudomonadati</taxon>
        <taxon>Pseudomonadota</taxon>
        <taxon>Gammaproteobacteria</taxon>
        <taxon>Pseudomonadales</taxon>
        <taxon>Pseudomonadaceae</taxon>
        <taxon>Pseudomonas</taxon>
    </lineage>
</organism>
<gene>
    <name evidence="1" type="ORF">G3435_05510</name>
    <name evidence="2" type="ORF">G3436_17610</name>
</gene>
<dbReference type="EMBL" id="JAAHBU010000262">
    <property type="protein sequence ID" value="NER65348.1"/>
    <property type="molecule type" value="Genomic_DNA"/>
</dbReference>
<proteinExistence type="predicted"/>